<organism evidence="4 5">
    <name type="scientific">Clostridium boliviensis</name>
    <dbReference type="NCBI Taxonomy" id="318465"/>
    <lineage>
        <taxon>Bacteria</taxon>
        <taxon>Bacillati</taxon>
        <taxon>Bacillota</taxon>
        <taxon>Clostridia</taxon>
        <taxon>Eubacteriales</taxon>
        <taxon>Clostridiaceae</taxon>
        <taxon>Clostridium</taxon>
    </lineage>
</organism>
<evidence type="ECO:0000313" key="5">
    <source>
        <dbReference type="Proteomes" id="UP001276854"/>
    </source>
</evidence>
<dbReference type="PANTHER" id="PTHR30461:SF23">
    <property type="entry name" value="DNA RECOMBINASE-RELATED"/>
    <property type="match status" value="1"/>
</dbReference>
<dbReference type="PROSITE" id="PS51737">
    <property type="entry name" value="RECOMBINASE_DNA_BIND"/>
    <property type="match status" value="1"/>
</dbReference>
<dbReference type="Proteomes" id="UP001276854">
    <property type="component" value="Unassembled WGS sequence"/>
</dbReference>
<accession>A0ABU4GM18</accession>
<keyword evidence="1" id="KW-0175">Coiled coil</keyword>
<dbReference type="Gene3D" id="3.90.1750.20">
    <property type="entry name" value="Putative Large Serine Recombinase, Chain B, Domain 2"/>
    <property type="match status" value="1"/>
</dbReference>
<name>A0ABU4GM18_9CLOT</name>
<dbReference type="EMBL" id="JAWONS010000216">
    <property type="protein sequence ID" value="MDW2798653.1"/>
    <property type="molecule type" value="Genomic_DNA"/>
</dbReference>
<dbReference type="SUPFAM" id="SSF53041">
    <property type="entry name" value="Resolvase-like"/>
    <property type="match status" value="1"/>
</dbReference>
<evidence type="ECO:0000256" key="1">
    <source>
        <dbReference type="SAM" id="Coils"/>
    </source>
</evidence>
<dbReference type="InterPro" id="IPR025827">
    <property type="entry name" value="Zn_ribbon_recom_dom"/>
</dbReference>
<dbReference type="PANTHER" id="PTHR30461">
    <property type="entry name" value="DNA-INVERTASE FROM LAMBDOID PROPHAGE"/>
    <property type="match status" value="1"/>
</dbReference>
<protein>
    <submittedName>
        <fullName evidence="4">Recombinase family protein</fullName>
    </submittedName>
</protein>
<dbReference type="InterPro" id="IPR036162">
    <property type="entry name" value="Resolvase-like_N_sf"/>
</dbReference>
<sequence length="492" mass="55782">MDAIYARQSIDKKDSLSIETQLSFAKGMAIGEPELYIDRGISGKDVVHRPEFLRLLNDIKKGTINRILVYKLDRFTRSLLDFTNTWEYLSKYKVEFISVTENFDTSTPIGKAMIFIMAVFAQMEREQISKRVYDNYYDRIELGRWPGGPAPYGYSNTTITQGDQKVSSLKLEDNIKNLEEIMKVYAYPTTSLGDIGRMMTAKQCPGPNSSKWSPCSVGRVIRNPASVKCDHAVYTYFKNLGVNIINPLKDFNGEHGGMLVGKKGAVTKGALDSKGATFAIGNWPGYIDSALWLSCQKKLDTNEKVASNEGLRNSWLTGLMKCGDCGRSVMVRKYKRKSDGEIVRTLRCRGKDFLDCDLKPQMRIEQIEGSVQIELEKLLAGCKPAPFNNTNETNELELELIRIDEAVINLMQVLKTKAVSTLTVDYINQELEKLTETKGKLMEEKNNKIREFIVPPKIIFSELNSDDKRAVAFSYLETVIVYEDFISLIWKK</sequence>
<evidence type="ECO:0000259" key="2">
    <source>
        <dbReference type="PROSITE" id="PS51736"/>
    </source>
</evidence>
<dbReference type="InterPro" id="IPR038109">
    <property type="entry name" value="DNA_bind_recomb_sf"/>
</dbReference>
<reference evidence="4 5" key="1">
    <citation type="submission" date="2023-10" db="EMBL/GenBank/DDBJ databases">
        <title>A novel Glycoside Hydrolase 43-Like Enzyme from Clostrdium boliviensis is an Endo-xylanase, and a Candidate for Xylooligosaccharides Production from Different Xylan Substrates.</title>
        <authorList>
            <person name="Alvarez M.T."/>
            <person name="Rocabado-Villegas L.R."/>
            <person name="Salas-Veizaga D.M."/>
            <person name="Linares-Pasten J.A."/>
            <person name="Gudmundsdottir E.E."/>
            <person name="Hreggvidsson G.O."/>
            <person name="Adlercreutz P."/>
            <person name="Nordberg Karlsson E."/>
        </authorList>
    </citation>
    <scope>NUCLEOTIDE SEQUENCE [LARGE SCALE GENOMIC DNA]</scope>
    <source>
        <strain evidence="4 5">E-1</strain>
    </source>
</reference>
<dbReference type="Pfam" id="PF00239">
    <property type="entry name" value="Resolvase"/>
    <property type="match status" value="1"/>
</dbReference>
<dbReference type="Gene3D" id="3.40.50.1390">
    <property type="entry name" value="Resolvase, N-terminal catalytic domain"/>
    <property type="match status" value="1"/>
</dbReference>
<evidence type="ECO:0000259" key="3">
    <source>
        <dbReference type="PROSITE" id="PS51737"/>
    </source>
</evidence>
<feature type="domain" description="Recombinase" evidence="3">
    <location>
        <begin position="151"/>
        <end position="305"/>
    </location>
</feature>
<dbReference type="Pfam" id="PF13408">
    <property type="entry name" value="Zn_ribbon_recom"/>
    <property type="match status" value="1"/>
</dbReference>
<feature type="domain" description="Resolvase/invertase-type recombinase catalytic" evidence="2">
    <location>
        <begin position="1"/>
        <end position="143"/>
    </location>
</feature>
<feature type="coiled-coil region" evidence="1">
    <location>
        <begin position="424"/>
        <end position="451"/>
    </location>
</feature>
<dbReference type="InterPro" id="IPR050639">
    <property type="entry name" value="SSR_resolvase"/>
</dbReference>
<evidence type="ECO:0000313" key="4">
    <source>
        <dbReference type="EMBL" id="MDW2798653.1"/>
    </source>
</evidence>
<dbReference type="Pfam" id="PF07508">
    <property type="entry name" value="Recombinase"/>
    <property type="match status" value="1"/>
</dbReference>
<proteinExistence type="predicted"/>
<dbReference type="CDD" id="cd03768">
    <property type="entry name" value="SR_ResInv"/>
    <property type="match status" value="1"/>
</dbReference>
<gene>
    <name evidence="4" type="ORF">RZO55_13805</name>
</gene>
<dbReference type="InterPro" id="IPR011109">
    <property type="entry name" value="DNA_bind_recombinase_dom"/>
</dbReference>
<dbReference type="SMART" id="SM00857">
    <property type="entry name" value="Resolvase"/>
    <property type="match status" value="1"/>
</dbReference>
<dbReference type="PROSITE" id="PS51736">
    <property type="entry name" value="RECOMBINASES_3"/>
    <property type="match status" value="1"/>
</dbReference>
<comment type="caution">
    <text evidence="4">The sequence shown here is derived from an EMBL/GenBank/DDBJ whole genome shotgun (WGS) entry which is preliminary data.</text>
</comment>
<dbReference type="InterPro" id="IPR006119">
    <property type="entry name" value="Resolv_N"/>
</dbReference>
<dbReference type="RefSeq" id="WP_318064865.1">
    <property type="nucleotide sequence ID" value="NZ_JAWONS010000216.1"/>
</dbReference>
<keyword evidence="5" id="KW-1185">Reference proteome</keyword>